<keyword evidence="2" id="KW-1185">Reference proteome</keyword>
<dbReference type="RefSeq" id="WP_212709934.1">
    <property type="nucleotide sequence ID" value="NZ_BAAAFW010000086.1"/>
</dbReference>
<protein>
    <submittedName>
        <fullName evidence="1">Helix-turn-helix transcriptional regulator</fullName>
    </submittedName>
</protein>
<accession>A0ABW1VRT2</accession>
<gene>
    <name evidence="1" type="ORF">ACFP73_15895</name>
</gene>
<reference evidence="2" key="1">
    <citation type="journal article" date="2019" name="Int. J. Syst. Evol. Microbiol.">
        <title>The Global Catalogue of Microorganisms (GCM) 10K type strain sequencing project: providing services to taxonomists for standard genome sequencing and annotation.</title>
        <authorList>
            <consortium name="The Broad Institute Genomics Platform"/>
            <consortium name="The Broad Institute Genome Sequencing Center for Infectious Disease"/>
            <person name="Wu L."/>
            <person name="Ma J."/>
        </authorList>
    </citation>
    <scope>NUCLEOTIDE SEQUENCE [LARGE SCALE GENOMIC DNA]</scope>
    <source>
        <strain evidence="2">CGMCC 4.1530</strain>
    </source>
</reference>
<proteinExistence type="predicted"/>
<dbReference type="Proteomes" id="UP001596215">
    <property type="component" value="Unassembled WGS sequence"/>
</dbReference>
<comment type="caution">
    <text evidence="1">The sequence shown here is derived from an EMBL/GenBank/DDBJ whole genome shotgun (WGS) entry which is preliminary data.</text>
</comment>
<sequence>MLIEQLVTEKEVMACLNIRSPNTMWRYRKECCFPEPVRSHPNQYRPSEVQNWINNGGSKQKIAS</sequence>
<name>A0ABW1VRT2_9GAMM</name>
<evidence type="ECO:0000313" key="1">
    <source>
        <dbReference type="EMBL" id="MFC6363544.1"/>
    </source>
</evidence>
<organism evidence="1 2">
    <name type="scientific">Tatumella punctata</name>
    <dbReference type="NCBI Taxonomy" id="399969"/>
    <lineage>
        <taxon>Bacteria</taxon>
        <taxon>Pseudomonadati</taxon>
        <taxon>Pseudomonadota</taxon>
        <taxon>Gammaproteobacteria</taxon>
        <taxon>Enterobacterales</taxon>
        <taxon>Erwiniaceae</taxon>
        <taxon>Tatumella</taxon>
    </lineage>
</organism>
<evidence type="ECO:0000313" key="2">
    <source>
        <dbReference type="Proteomes" id="UP001596215"/>
    </source>
</evidence>
<dbReference type="EMBL" id="JBHSUC010000034">
    <property type="protein sequence ID" value="MFC6363544.1"/>
    <property type="molecule type" value="Genomic_DNA"/>
</dbReference>